<accession>A0A1E1KZY6</accession>
<gene>
    <name evidence="1" type="ORF">RAG0_10441</name>
</gene>
<dbReference type="EMBL" id="FJUX01000064">
    <property type="protein sequence ID" value="CZT03800.1"/>
    <property type="molecule type" value="Genomic_DNA"/>
</dbReference>
<dbReference type="OrthoDB" id="3562267at2759"/>
<name>A0A1E1KZY6_9HELO</name>
<dbReference type="Proteomes" id="UP000178912">
    <property type="component" value="Unassembled WGS sequence"/>
</dbReference>
<dbReference type="AlphaFoldDB" id="A0A1E1KZY6"/>
<reference evidence="2" key="1">
    <citation type="submission" date="2016-03" db="EMBL/GenBank/DDBJ databases">
        <authorList>
            <person name="Guldener U."/>
        </authorList>
    </citation>
    <scope>NUCLEOTIDE SEQUENCE [LARGE SCALE GENOMIC DNA]</scope>
    <source>
        <strain evidence="2">04CH-RAC-A.6.1</strain>
    </source>
</reference>
<proteinExistence type="predicted"/>
<organism evidence="1 2">
    <name type="scientific">Rhynchosporium agropyri</name>
    <dbReference type="NCBI Taxonomy" id="914238"/>
    <lineage>
        <taxon>Eukaryota</taxon>
        <taxon>Fungi</taxon>
        <taxon>Dikarya</taxon>
        <taxon>Ascomycota</taxon>
        <taxon>Pezizomycotina</taxon>
        <taxon>Leotiomycetes</taxon>
        <taxon>Helotiales</taxon>
        <taxon>Ploettnerulaceae</taxon>
        <taxon>Rhynchosporium</taxon>
    </lineage>
</organism>
<evidence type="ECO:0000313" key="1">
    <source>
        <dbReference type="EMBL" id="CZT03800.1"/>
    </source>
</evidence>
<evidence type="ECO:0000313" key="2">
    <source>
        <dbReference type="Proteomes" id="UP000178912"/>
    </source>
</evidence>
<protein>
    <recommendedName>
        <fullName evidence="3">BTB domain-containing protein</fullName>
    </recommendedName>
</protein>
<keyword evidence="2" id="KW-1185">Reference proteome</keyword>
<evidence type="ECO:0008006" key="3">
    <source>
        <dbReference type="Google" id="ProtNLM"/>
    </source>
</evidence>
<sequence length="242" mass="27051">MAVELLRGEESHDDFMERLFTSRTIEISFSQQEETTSFPGVLACAASKPFLTLCGSSSPPSFNVYALGKNHYESWTYLNRMTIGHFSRWLYTPKLPAEPLGLFFDIWNFGSILKSPKFENAVIRAFSAVVSKFNAKEDVSNQRELEFASSGMIEDKLDAAWERADFSPNHDMDLDRTKGEVFWGNKKILLSIFDAAAWLGMDSTGVANIIRAGGEQAVILHTREMLVASGEVHGPPWAAENI</sequence>